<protein>
    <submittedName>
        <fullName evidence="1">Uncharacterized protein</fullName>
    </submittedName>
</protein>
<proteinExistence type="predicted"/>
<evidence type="ECO:0000313" key="1">
    <source>
        <dbReference type="EMBL" id="CAA9536685.1"/>
    </source>
</evidence>
<feature type="non-terminal residue" evidence="1">
    <location>
        <position position="1"/>
    </location>
</feature>
<reference evidence="1" key="1">
    <citation type="submission" date="2020-02" db="EMBL/GenBank/DDBJ databases">
        <authorList>
            <person name="Meier V. D."/>
        </authorList>
    </citation>
    <scope>NUCLEOTIDE SEQUENCE</scope>
    <source>
        <strain evidence="1">AVDCRST_MAG05</strain>
    </source>
</reference>
<sequence>GDLRDFSDSFSETVWKIELGPESGLRGMPKGAQEARSVASWRERPTVEKLPVIFQTVSPRTPV</sequence>
<dbReference type="EMBL" id="CADCVM010000528">
    <property type="protein sequence ID" value="CAA9536685.1"/>
    <property type="molecule type" value="Genomic_DNA"/>
</dbReference>
<accession>A0A6J4U130</accession>
<gene>
    <name evidence="1" type="ORF">AVDCRST_MAG05-4944</name>
</gene>
<name>A0A6J4U130_9ACTN</name>
<dbReference type="AlphaFoldDB" id="A0A6J4U130"/>
<organism evidence="1">
    <name type="scientific">uncultured Rubrobacteraceae bacterium</name>
    <dbReference type="NCBI Taxonomy" id="349277"/>
    <lineage>
        <taxon>Bacteria</taxon>
        <taxon>Bacillati</taxon>
        <taxon>Actinomycetota</taxon>
        <taxon>Rubrobacteria</taxon>
        <taxon>Rubrobacterales</taxon>
        <taxon>Rubrobacteraceae</taxon>
        <taxon>environmental samples</taxon>
    </lineage>
</organism>
<feature type="non-terminal residue" evidence="1">
    <location>
        <position position="63"/>
    </location>
</feature>